<keyword evidence="2" id="KW-1185">Reference proteome</keyword>
<comment type="caution">
    <text evidence="1">The sequence shown here is derived from an EMBL/GenBank/DDBJ whole genome shotgun (WGS) entry which is preliminary data.</text>
</comment>
<dbReference type="RefSeq" id="WP_317545581.1">
    <property type="nucleotide sequence ID" value="NZ_JAWLKB010000031.1"/>
</dbReference>
<organism evidence="1 2">
    <name type="scientific">Rhodococcus globerulus</name>
    <dbReference type="NCBI Taxonomy" id="33008"/>
    <lineage>
        <taxon>Bacteria</taxon>
        <taxon>Bacillati</taxon>
        <taxon>Actinomycetota</taxon>
        <taxon>Actinomycetes</taxon>
        <taxon>Mycobacteriales</taxon>
        <taxon>Nocardiaceae</taxon>
        <taxon>Rhodococcus</taxon>
    </lineage>
</organism>
<evidence type="ECO:0000313" key="1">
    <source>
        <dbReference type="EMBL" id="MDV6271119.1"/>
    </source>
</evidence>
<sequence length="151" mass="15368">MPHIFVRGGSKGFTVSGMTKNGNQTTAGGATGSRKDVINWTADSGSTVTANALIVSGAKTNATISGQIRFTTPAATSTTFWPHILVNGVLVKTGTAVIVDGETKNAPVSHTITVAAGDAVKLQYSNEDTAAGYPIAGDTIVAGSLTFLRVT</sequence>
<protein>
    <submittedName>
        <fullName evidence="1">Uncharacterized protein</fullName>
    </submittedName>
</protein>
<gene>
    <name evidence="1" type="ORF">R3Q16_31310</name>
</gene>
<proteinExistence type="predicted"/>
<name>A0ABU4C496_RHOGO</name>
<accession>A0ABU4C496</accession>
<dbReference type="Proteomes" id="UP001185927">
    <property type="component" value="Unassembled WGS sequence"/>
</dbReference>
<dbReference type="EMBL" id="JAWLKB010000031">
    <property type="protein sequence ID" value="MDV6271119.1"/>
    <property type="molecule type" value="Genomic_DNA"/>
</dbReference>
<reference evidence="1 2" key="1">
    <citation type="submission" date="2023-10" db="EMBL/GenBank/DDBJ databases">
        <title>Development of a sustainable strategy for remediation of hydrocarbon-contaminated territories based on the waste exchange concept.</title>
        <authorList>
            <person name="Krivoruchko A."/>
        </authorList>
    </citation>
    <scope>NUCLEOTIDE SEQUENCE [LARGE SCALE GENOMIC DNA]</scope>
    <source>
        <strain evidence="1 2">IEGM 1203</strain>
    </source>
</reference>
<evidence type="ECO:0000313" key="2">
    <source>
        <dbReference type="Proteomes" id="UP001185927"/>
    </source>
</evidence>